<dbReference type="EMBL" id="REGN01000772">
    <property type="protein sequence ID" value="RNA39253.1"/>
    <property type="molecule type" value="Genomic_DNA"/>
</dbReference>
<keyword evidence="2" id="KW-0378">Hydrolase</keyword>
<evidence type="ECO:0000313" key="2">
    <source>
        <dbReference type="EMBL" id="RNA39253.1"/>
    </source>
</evidence>
<sequence length="366" mass="43801">MNEVDIILTCGFSSKFKDIAYINDNFTCPVCKSHEISLDECLNMKRNKLVLLQKSVQTKMDGFSERTKNSQLYKNNIEYHMDKCYEKLKHEIDVRRKEVKLIINQKIDDYYFKLYYDVYLIKSIKLKEFEQTFDKIKSLEKEIKNFKIEDNAKINDQIEMNRDLRNKIVGGIDLVENLEEIIKEPYYGLQKNNGNIMVIDVADLFGELYLRKKINTILYKNNLEIDDFKRSEATIQFVIYDFDKLKNQNQTSKTCILRNLEWSILAKEITENNEKNYLEFYLCCNSKGELKELSVNVDIELRFLHRYHQNKDFIENFKQLFSIDLTTWRYRNFLTTKKLMNSLGGYFDEKYKYITLQACLKVDILD</sequence>
<reference evidence="2 3" key="1">
    <citation type="journal article" date="2018" name="Sci. Rep.">
        <title>Genomic signatures of local adaptation to the degree of environmental predictability in rotifers.</title>
        <authorList>
            <person name="Franch-Gras L."/>
            <person name="Hahn C."/>
            <person name="Garcia-Roger E.M."/>
            <person name="Carmona M.J."/>
            <person name="Serra M."/>
            <person name="Gomez A."/>
        </authorList>
    </citation>
    <scope>NUCLEOTIDE SEQUENCE [LARGE SCALE GENOMIC DNA]</scope>
    <source>
        <strain evidence="2">HYR1</strain>
    </source>
</reference>
<comment type="caution">
    <text evidence="2">The sequence shown here is derived from an EMBL/GenBank/DDBJ whole genome shotgun (WGS) entry which is preliminary data.</text>
</comment>
<name>A0A3M7STW8_BRAPC</name>
<protein>
    <submittedName>
        <fullName evidence="2">Ubiquitin carboxyl-terminal hydrolase 7 isoform X1</fullName>
    </submittedName>
</protein>
<dbReference type="InterPro" id="IPR002083">
    <property type="entry name" value="MATH/TRAF_dom"/>
</dbReference>
<dbReference type="InterPro" id="IPR008974">
    <property type="entry name" value="TRAF-like"/>
</dbReference>
<keyword evidence="3" id="KW-1185">Reference proteome</keyword>
<dbReference type="AlphaFoldDB" id="A0A3M7STW8"/>
<dbReference type="Gene3D" id="2.60.210.10">
    <property type="entry name" value="Apoptosis, Tumor Necrosis Factor Receptor Associated Protein 2, Chain A"/>
    <property type="match status" value="1"/>
</dbReference>
<gene>
    <name evidence="2" type="ORF">BpHYR1_025636</name>
</gene>
<accession>A0A3M7STW8</accession>
<dbReference type="STRING" id="10195.A0A3M7STW8"/>
<proteinExistence type="predicted"/>
<dbReference type="GO" id="GO:0016787">
    <property type="term" value="F:hydrolase activity"/>
    <property type="evidence" value="ECO:0007669"/>
    <property type="project" value="UniProtKB-KW"/>
</dbReference>
<evidence type="ECO:0000313" key="3">
    <source>
        <dbReference type="Proteomes" id="UP000276133"/>
    </source>
</evidence>
<evidence type="ECO:0000259" key="1">
    <source>
        <dbReference type="PROSITE" id="PS50144"/>
    </source>
</evidence>
<organism evidence="2 3">
    <name type="scientific">Brachionus plicatilis</name>
    <name type="common">Marine rotifer</name>
    <name type="synonym">Brachionus muelleri</name>
    <dbReference type="NCBI Taxonomy" id="10195"/>
    <lineage>
        <taxon>Eukaryota</taxon>
        <taxon>Metazoa</taxon>
        <taxon>Spiralia</taxon>
        <taxon>Gnathifera</taxon>
        <taxon>Rotifera</taxon>
        <taxon>Eurotatoria</taxon>
        <taxon>Monogononta</taxon>
        <taxon>Pseudotrocha</taxon>
        <taxon>Ploima</taxon>
        <taxon>Brachionidae</taxon>
        <taxon>Brachionus</taxon>
    </lineage>
</organism>
<dbReference type="SUPFAM" id="SSF49599">
    <property type="entry name" value="TRAF domain-like"/>
    <property type="match status" value="1"/>
</dbReference>
<dbReference type="Proteomes" id="UP000276133">
    <property type="component" value="Unassembled WGS sequence"/>
</dbReference>
<dbReference type="OrthoDB" id="289038at2759"/>
<feature type="domain" description="MATH" evidence="1">
    <location>
        <begin position="232"/>
        <end position="358"/>
    </location>
</feature>
<dbReference type="PROSITE" id="PS50144">
    <property type="entry name" value="MATH"/>
    <property type="match status" value="1"/>
</dbReference>